<name>A0AAW2JNV0_SESRA</name>
<dbReference type="Gene3D" id="3.30.420.10">
    <property type="entry name" value="Ribonuclease H-like superfamily/Ribonuclease H"/>
    <property type="match status" value="1"/>
</dbReference>
<reference evidence="1" key="2">
    <citation type="journal article" date="2024" name="Plant">
        <title>Genomic evolution and insights into agronomic trait innovations of Sesamum species.</title>
        <authorList>
            <person name="Miao H."/>
            <person name="Wang L."/>
            <person name="Qu L."/>
            <person name="Liu H."/>
            <person name="Sun Y."/>
            <person name="Le M."/>
            <person name="Wang Q."/>
            <person name="Wei S."/>
            <person name="Zheng Y."/>
            <person name="Lin W."/>
            <person name="Duan Y."/>
            <person name="Cao H."/>
            <person name="Xiong S."/>
            <person name="Wang X."/>
            <person name="Wei L."/>
            <person name="Li C."/>
            <person name="Ma Q."/>
            <person name="Ju M."/>
            <person name="Zhao R."/>
            <person name="Li G."/>
            <person name="Mu C."/>
            <person name="Tian Q."/>
            <person name="Mei H."/>
            <person name="Zhang T."/>
            <person name="Gao T."/>
            <person name="Zhang H."/>
        </authorList>
    </citation>
    <scope>NUCLEOTIDE SEQUENCE</scope>
    <source>
        <strain evidence="1">G02</strain>
    </source>
</reference>
<dbReference type="InterPro" id="IPR036397">
    <property type="entry name" value="RNaseH_sf"/>
</dbReference>
<sequence length="96" mass="10903">MLLCWPTVKVEVQTSVKECEIYQRSKHDNNAYPGLLQPLPIPDQAWSCISMDFIEGLPQSYGKDSILVIVHRLAKYSDFLPLKYPYAAASIAKVFL</sequence>
<dbReference type="PANTHER" id="PTHR35046">
    <property type="entry name" value="ZINC KNUCKLE (CCHC-TYPE) FAMILY PROTEIN"/>
    <property type="match status" value="1"/>
</dbReference>
<gene>
    <name evidence="1" type="ORF">Sradi_6657300</name>
</gene>
<dbReference type="PANTHER" id="PTHR35046:SF18">
    <property type="entry name" value="RNA-DIRECTED DNA POLYMERASE"/>
    <property type="match status" value="1"/>
</dbReference>
<comment type="caution">
    <text evidence="1">The sequence shown here is derived from an EMBL/GenBank/DDBJ whole genome shotgun (WGS) entry which is preliminary data.</text>
</comment>
<dbReference type="AlphaFoldDB" id="A0AAW2JNV0"/>
<accession>A0AAW2JNV0</accession>
<evidence type="ECO:0000313" key="1">
    <source>
        <dbReference type="EMBL" id="KAL0296052.1"/>
    </source>
</evidence>
<dbReference type="GO" id="GO:0003676">
    <property type="term" value="F:nucleic acid binding"/>
    <property type="evidence" value="ECO:0007669"/>
    <property type="project" value="InterPro"/>
</dbReference>
<protein>
    <submittedName>
        <fullName evidence="1">Uncharacterized protein</fullName>
    </submittedName>
</protein>
<reference evidence="1" key="1">
    <citation type="submission" date="2020-06" db="EMBL/GenBank/DDBJ databases">
        <authorList>
            <person name="Li T."/>
            <person name="Hu X."/>
            <person name="Zhang T."/>
            <person name="Song X."/>
            <person name="Zhang H."/>
            <person name="Dai N."/>
            <person name="Sheng W."/>
            <person name="Hou X."/>
            <person name="Wei L."/>
        </authorList>
    </citation>
    <scope>NUCLEOTIDE SEQUENCE</scope>
    <source>
        <strain evidence="1">G02</strain>
        <tissue evidence="1">Leaf</tissue>
    </source>
</reference>
<organism evidence="1">
    <name type="scientific">Sesamum radiatum</name>
    <name type="common">Black benniseed</name>
    <dbReference type="NCBI Taxonomy" id="300843"/>
    <lineage>
        <taxon>Eukaryota</taxon>
        <taxon>Viridiplantae</taxon>
        <taxon>Streptophyta</taxon>
        <taxon>Embryophyta</taxon>
        <taxon>Tracheophyta</taxon>
        <taxon>Spermatophyta</taxon>
        <taxon>Magnoliopsida</taxon>
        <taxon>eudicotyledons</taxon>
        <taxon>Gunneridae</taxon>
        <taxon>Pentapetalae</taxon>
        <taxon>asterids</taxon>
        <taxon>lamiids</taxon>
        <taxon>Lamiales</taxon>
        <taxon>Pedaliaceae</taxon>
        <taxon>Sesamum</taxon>
    </lineage>
</organism>
<dbReference type="EMBL" id="JACGWJ010000032">
    <property type="protein sequence ID" value="KAL0296052.1"/>
    <property type="molecule type" value="Genomic_DNA"/>
</dbReference>
<proteinExistence type="predicted"/>